<dbReference type="SUPFAM" id="SSF51556">
    <property type="entry name" value="Metallo-dependent hydrolases"/>
    <property type="match status" value="1"/>
</dbReference>
<dbReference type="PANTHER" id="PTHR10443:SF12">
    <property type="entry name" value="DIPEPTIDASE"/>
    <property type="match status" value="1"/>
</dbReference>
<name>A0A085KB20_SPHYA</name>
<dbReference type="InterPro" id="IPR032466">
    <property type="entry name" value="Metal_Hydrolase"/>
</dbReference>
<evidence type="ECO:0000313" key="2">
    <source>
        <dbReference type="Proteomes" id="UP000280708"/>
    </source>
</evidence>
<dbReference type="Gene3D" id="3.20.20.140">
    <property type="entry name" value="Metal-dependent hydrolases"/>
    <property type="match status" value="1"/>
</dbReference>
<protein>
    <submittedName>
        <fullName evidence="1">Membrane dipeptidase</fullName>
    </submittedName>
</protein>
<sequence>MISLRLAALPLLLATVALPFAASAAPASDPYAARIAKVLKATPLIDGHNDWPEAMAGKAGDARWTMPLDRLDPSQYHTDITRLRAGQMGGQFWSVWVSADLPELQQVKDTVEQIELVHSLARRYPQDFTLAATAAEVRAAHKAGRIASMIGVEGGGQIDGSLAVLRAYHDLGAGYLTLTHSRTIAWADSATDNPQHDGLTPFGEAVVHELNRLGMLVDLAHVSEGVMLDALKISKAPVIFSHSSARALCNTPRNVSDAILQQVAANGGVVMVNFAPQYVSEARRVWSAARSAEMARYNAPPFGGLYIGDPEGAKKALAEWEKANPEPVVTLSMVADHIDHIAKVAGVDHVGIGSDFDGVGSLPQGLGSVATYPALLAELMRRGWSDADIAKLAGENVLRVMAAAEKVADGMKAEPIGNGTVASLDGAKAAAKE</sequence>
<gene>
    <name evidence="1" type="ORF">EBF16_25540</name>
</gene>
<dbReference type="RefSeq" id="WP_037506185.1">
    <property type="nucleotide sequence ID" value="NZ_CAIGKD010000001.1"/>
</dbReference>
<dbReference type="Proteomes" id="UP000280708">
    <property type="component" value="Chromosome"/>
</dbReference>
<dbReference type="PROSITE" id="PS51365">
    <property type="entry name" value="RENAL_DIPEPTIDASE_2"/>
    <property type="match status" value="1"/>
</dbReference>
<dbReference type="CDD" id="cd01301">
    <property type="entry name" value="rDP_like"/>
    <property type="match status" value="1"/>
</dbReference>
<dbReference type="InterPro" id="IPR008257">
    <property type="entry name" value="Pept_M19"/>
</dbReference>
<proteinExistence type="predicted"/>
<dbReference type="GO" id="GO:0006508">
    <property type="term" value="P:proteolysis"/>
    <property type="evidence" value="ECO:0007669"/>
    <property type="project" value="InterPro"/>
</dbReference>
<organism evidence="1 2">
    <name type="scientific">Sphingobium yanoikuyae</name>
    <name type="common">Sphingomonas yanoikuyae</name>
    <dbReference type="NCBI Taxonomy" id="13690"/>
    <lineage>
        <taxon>Bacteria</taxon>
        <taxon>Pseudomonadati</taxon>
        <taxon>Pseudomonadota</taxon>
        <taxon>Alphaproteobacteria</taxon>
        <taxon>Sphingomonadales</taxon>
        <taxon>Sphingomonadaceae</taxon>
        <taxon>Sphingobium</taxon>
    </lineage>
</organism>
<dbReference type="PANTHER" id="PTHR10443">
    <property type="entry name" value="MICROSOMAL DIPEPTIDASE"/>
    <property type="match status" value="1"/>
</dbReference>
<dbReference type="EMBL" id="CP033230">
    <property type="protein sequence ID" value="AYO79932.1"/>
    <property type="molecule type" value="Genomic_DNA"/>
</dbReference>
<evidence type="ECO:0000313" key="1">
    <source>
        <dbReference type="EMBL" id="AYO79932.1"/>
    </source>
</evidence>
<dbReference type="GO" id="GO:0070573">
    <property type="term" value="F:metallodipeptidase activity"/>
    <property type="evidence" value="ECO:0007669"/>
    <property type="project" value="InterPro"/>
</dbReference>
<accession>A0A085KB20</accession>
<reference evidence="1 2" key="1">
    <citation type="submission" date="2018-10" db="EMBL/GenBank/DDBJ databases">
        <title>Characterization and genome analysis of a novel bacterium Sphingobium yanoikuyae SJTF8 capable of degrading PAHs.</title>
        <authorList>
            <person name="Yin C."/>
            <person name="Xiong W."/>
            <person name="Liang R."/>
        </authorList>
    </citation>
    <scope>NUCLEOTIDE SEQUENCE [LARGE SCALE GENOMIC DNA]</scope>
    <source>
        <strain evidence="1 2">SJTF8</strain>
    </source>
</reference>
<dbReference type="AlphaFoldDB" id="A0A085KB20"/>
<dbReference type="Pfam" id="PF01244">
    <property type="entry name" value="Peptidase_M19"/>
    <property type="match status" value="1"/>
</dbReference>